<dbReference type="BioCyc" id="SESP1179773:BN6_RS00820-MONOMER"/>
<dbReference type="RefSeq" id="WP_015097614.1">
    <property type="nucleotide sequence ID" value="NC_019673.1"/>
</dbReference>
<dbReference type="Pfam" id="PF03551">
    <property type="entry name" value="PadR"/>
    <property type="match status" value="1"/>
</dbReference>
<name>K0JNN6_SACES</name>
<dbReference type="InterPro" id="IPR036390">
    <property type="entry name" value="WH_DNA-bd_sf"/>
</dbReference>
<dbReference type="InterPro" id="IPR036388">
    <property type="entry name" value="WH-like_DNA-bd_sf"/>
</dbReference>
<dbReference type="PATRIC" id="fig|1179773.3.peg.170"/>
<sequence length="117" mass="12881">MAPPERERSPLAHMRRGLIEFCVLTLLSGRDRYAVELVQVLARHDLIAGEGTIYPLLSRLRKQGLVTTAWQESQTGPPRRYYGLTSDGVGALARFSSDWAALSGSVDEIIRGKGDIA</sequence>
<protein>
    <recommendedName>
        <fullName evidence="1">Transcription regulator PadR N-terminal domain-containing protein</fullName>
    </recommendedName>
</protein>
<dbReference type="HOGENOM" id="CLU_063440_3_1_11"/>
<dbReference type="Gene3D" id="1.10.10.10">
    <property type="entry name" value="Winged helix-like DNA-binding domain superfamily/Winged helix DNA-binding domain"/>
    <property type="match status" value="1"/>
</dbReference>
<reference evidence="2 3" key="1">
    <citation type="journal article" date="2012" name="BMC Genomics">
        <title>Complete genome sequence of Saccharothrix espanaensis DSM 44229T and comparison to the other completely sequenced Pseudonocardiaceae.</title>
        <authorList>
            <person name="Strobel T."/>
            <person name="Al-Dilaimi A."/>
            <person name="Blom J."/>
            <person name="Gessner A."/>
            <person name="Kalinowski J."/>
            <person name="Luzhetska M."/>
            <person name="Puhler A."/>
            <person name="Szczepanowski R."/>
            <person name="Bechthold A."/>
            <person name="Ruckert C."/>
        </authorList>
    </citation>
    <scope>NUCLEOTIDE SEQUENCE [LARGE SCALE GENOMIC DNA]</scope>
    <source>
        <strain evidence="3">ATCC 51144 / DSM 44229 / JCM 9112 / NBRC 15066 / NRRL 15764</strain>
    </source>
</reference>
<dbReference type="AlphaFoldDB" id="K0JNN6"/>
<dbReference type="STRING" id="1179773.BN6_01670"/>
<dbReference type="eggNOG" id="COG1695">
    <property type="taxonomic scope" value="Bacteria"/>
</dbReference>
<dbReference type="KEGG" id="sesp:BN6_01670"/>
<feature type="domain" description="Transcription regulator PadR N-terminal" evidence="1">
    <location>
        <begin position="23"/>
        <end position="93"/>
    </location>
</feature>
<accession>K0JNN6</accession>
<evidence type="ECO:0000259" key="1">
    <source>
        <dbReference type="Pfam" id="PF03551"/>
    </source>
</evidence>
<dbReference type="EMBL" id="HE804045">
    <property type="protein sequence ID" value="CCH27500.1"/>
    <property type="molecule type" value="Genomic_DNA"/>
</dbReference>
<dbReference type="Proteomes" id="UP000006281">
    <property type="component" value="Chromosome"/>
</dbReference>
<dbReference type="SUPFAM" id="SSF46785">
    <property type="entry name" value="Winged helix' DNA-binding domain"/>
    <property type="match status" value="1"/>
</dbReference>
<organism evidence="2 3">
    <name type="scientific">Saccharothrix espanaensis (strain ATCC 51144 / DSM 44229 / JCM 9112 / NBRC 15066 / NRRL 15764)</name>
    <dbReference type="NCBI Taxonomy" id="1179773"/>
    <lineage>
        <taxon>Bacteria</taxon>
        <taxon>Bacillati</taxon>
        <taxon>Actinomycetota</taxon>
        <taxon>Actinomycetes</taxon>
        <taxon>Pseudonocardiales</taxon>
        <taxon>Pseudonocardiaceae</taxon>
        <taxon>Saccharothrix</taxon>
    </lineage>
</organism>
<dbReference type="InterPro" id="IPR052509">
    <property type="entry name" value="Metal_resp_DNA-bind_regulator"/>
</dbReference>
<evidence type="ECO:0000313" key="3">
    <source>
        <dbReference type="Proteomes" id="UP000006281"/>
    </source>
</evidence>
<evidence type="ECO:0000313" key="2">
    <source>
        <dbReference type="EMBL" id="CCH27500.1"/>
    </source>
</evidence>
<dbReference type="InterPro" id="IPR005149">
    <property type="entry name" value="Tscrpt_reg_PadR_N"/>
</dbReference>
<proteinExistence type="predicted"/>
<dbReference type="PANTHER" id="PTHR33169:SF14">
    <property type="entry name" value="TRANSCRIPTIONAL REGULATOR RV3488"/>
    <property type="match status" value="1"/>
</dbReference>
<gene>
    <name evidence="2" type="ordered locus">BN6_01670</name>
</gene>
<keyword evidence="3" id="KW-1185">Reference proteome</keyword>
<dbReference type="PANTHER" id="PTHR33169">
    <property type="entry name" value="PADR-FAMILY TRANSCRIPTIONAL REGULATOR"/>
    <property type="match status" value="1"/>
</dbReference>